<reference evidence="4 5" key="1">
    <citation type="submission" date="2017-11" db="EMBL/GenBank/DDBJ databases">
        <title>De novo assembly and phasing of dikaryotic genomes from two isolates of Puccinia coronata f. sp. avenae, the causal agent of oat crown rust.</title>
        <authorList>
            <person name="Miller M.E."/>
            <person name="Zhang Y."/>
            <person name="Omidvar V."/>
            <person name="Sperschneider J."/>
            <person name="Schwessinger B."/>
            <person name="Raley C."/>
            <person name="Palmer J.M."/>
            <person name="Garnica D."/>
            <person name="Upadhyaya N."/>
            <person name="Rathjen J."/>
            <person name="Taylor J.M."/>
            <person name="Park R.F."/>
            <person name="Dodds P.N."/>
            <person name="Hirsch C.D."/>
            <person name="Kianian S.F."/>
            <person name="Figueroa M."/>
        </authorList>
    </citation>
    <scope>NUCLEOTIDE SEQUENCE [LARGE SCALE GENOMIC DNA]</scope>
    <source>
        <strain evidence="3">12NC29</strain>
        <strain evidence="1">12SD80</strain>
    </source>
</reference>
<dbReference type="Proteomes" id="UP000235392">
    <property type="component" value="Unassembled WGS sequence"/>
</dbReference>
<sequence length="59" mass="6419">MSAKRVSRPRRAFRVTVLGAAGLALIHTACLFIDILPQSISLLSQPSQISYQGIDHVIT</sequence>
<protein>
    <submittedName>
        <fullName evidence="1">Uncharacterized protein</fullName>
    </submittedName>
</protein>
<proteinExistence type="predicted"/>
<dbReference type="Proteomes" id="UP000235388">
    <property type="component" value="Unassembled WGS sequence"/>
</dbReference>
<evidence type="ECO:0000313" key="4">
    <source>
        <dbReference type="Proteomes" id="UP000235388"/>
    </source>
</evidence>
<accession>A0A2N5TFN2</accession>
<comment type="caution">
    <text evidence="1">The sequence shown here is derived from an EMBL/GenBank/DDBJ whole genome shotgun (WGS) entry which is preliminary data.</text>
</comment>
<evidence type="ECO:0000313" key="5">
    <source>
        <dbReference type="Proteomes" id="UP000235392"/>
    </source>
</evidence>
<evidence type="ECO:0000313" key="1">
    <source>
        <dbReference type="EMBL" id="PLW24316.1"/>
    </source>
</evidence>
<dbReference type="EMBL" id="PGCI01000014">
    <property type="protein sequence ID" value="PLW49851.1"/>
    <property type="molecule type" value="Genomic_DNA"/>
</dbReference>
<dbReference type="EMBL" id="PGCJ01000007">
    <property type="protein sequence ID" value="PLW57802.1"/>
    <property type="molecule type" value="Genomic_DNA"/>
</dbReference>
<dbReference type="AlphaFoldDB" id="A0A2N5TFN2"/>
<keyword evidence="4" id="KW-1185">Reference proteome</keyword>
<evidence type="ECO:0000313" key="2">
    <source>
        <dbReference type="EMBL" id="PLW49851.1"/>
    </source>
</evidence>
<organism evidence="1 5">
    <name type="scientific">Puccinia coronata f. sp. avenae</name>
    <dbReference type="NCBI Taxonomy" id="200324"/>
    <lineage>
        <taxon>Eukaryota</taxon>
        <taxon>Fungi</taxon>
        <taxon>Dikarya</taxon>
        <taxon>Basidiomycota</taxon>
        <taxon>Pucciniomycotina</taxon>
        <taxon>Pucciniomycetes</taxon>
        <taxon>Pucciniales</taxon>
        <taxon>Pucciniaceae</taxon>
        <taxon>Puccinia</taxon>
    </lineage>
</organism>
<evidence type="ECO:0000313" key="3">
    <source>
        <dbReference type="EMBL" id="PLW57802.1"/>
    </source>
</evidence>
<gene>
    <name evidence="3" type="ORF">PCANC_00925</name>
    <name evidence="2" type="ORF">PCASD_01525</name>
    <name evidence="1" type="ORF">PCASD_06522</name>
</gene>
<dbReference type="EMBL" id="PGCI01000611">
    <property type="protein sequence ID" value="PLW24316.1"/>
    <property type="molecule type" value="Genomic_DNA"/>
</dbReference>
<name>A0A2N5TFN2_9BASI</name>